<sequence length="419" mass="44116">MTLTIAGLTATEVLDSRGRPTLAVTLRLPDGRSVRAGVPSGASTGSREAVELRDGDPRRYAGKGVVNAVGNVNAEIADLLRGREFPDLASVDRALIEADGTDTKARLGANAIVGVSMAAARAFALLADRPLWRYLAPAGVTPRLPVPHFNVVNGGAHAPNRLDFQEFMIAPLGAPDLAEAVRAGAEVYAALRRRLADKGFATGLGDEGGFAPEIDAPEDVLTTLVDAITDAGYTPGHHGVAIALDPAASEFYRDGSYHVAGESLSTGDMIARYEAIVNRFPVWSIEDGLAEGDWDGWVELTARLGGRAQLVGDDLLVTNPAIVAEGIDRKAATAALIKVNQIGTVTETLETMRLCREAGWAQMVSHRSGETEDTFIADLAVGTGCGQLKTGAPARGERVAKYNRLIEIEAGSDLPYGRA</sequence>
<evidence type="ECO:0000256" key="8">
    <source>
        <dbReference type="ARBA" id="ARBA00023239"/>
    </source>
</evidence>
<reference evidence="15 16" key="1">
    <citation type="submission" date="2018-03" db="EMBL/GenBank/DDBJ databases">
        <title>Genomic Encyclopedia of Archaeal and Bacterial Type Strains, Phase II (KMG-II): from individual species to whole genera.</title>
        <authorList>
            <person name="Goeker M."/>
        </authorList>
    </citation>
    <scope>NUCLEOTIDE SEQUENCE [LARGE SCALE GENOMIC DNA]</scope>
    <source>
        <strain evidence="15 16">DSM 45348</strain>
    </source>
</reference>
<evidence type="ECO:0000256" key="10">
    <source>
        <dbReference type="PIRSR" id="PIRSR001400-1"/>
    </source>
</evidence>
<dbReference type="SUPFAM" id="SSF51604">
    <property type="entry name" value="Enolase C-terminal domain-like"/>
    <property type="match status" value="1"/>
</dbReference>
<dbReference type="InterPro" id="IPR036849">
    <property type="entry name" value="Enolase-like_C_sf"/>
</dbReference>
<dbReference type="GO" id="GO:0005576">
    <property type="term" value="C:extracellular region"/>
    <property type="evidence" value="ECO:0007669"/>
    <property type="project" value="UniProtKB-SubCell"/>
</dbReference>
<feature type="domain" description="Enolase C-terminal TIM barrel" evidence="13">
    <location>
        <begin position="141"/>
        <end position="416"/>
    </location>
</feature>
<comment type="cofactor">
    <cofactor evidence="9">
        <name>Mg(2+)</name>
        <dbReference type="ChEBI" id="CHEBI:18420"/>
    </cofactor>
    <text evidence="9">Binds a second Mg(2+) ion via substrate during catalysis.</text>
</comment>
<feature type="binding site" evidence="11">
    <location>
        <begin position="365"/>
        <end position="368"/>
    </location>
    <ligand>
        <name>substrate</name>
    </ligand>
</feature>
<evidence type="ECO:0000259" key="14">
    <source>
        <dbReference type="SMART" id="SM01193"/>
    </source>
</evidence>
<feature type="binding site" evidence="9">
    <location>
        <position position="338"/>
    </location>
    <ligand>
        <name>(2R)-2-phosphoglycerate</name>
        <dbReference type="ChEBI" id="CHEBI:58289"/>
    </ligand>
</feature>
<feature type="binding site" evidence="9 12">
    <location>
        <position position="313"/>
    </location>
    <ligand>
        <name>Mg(2+)</name>
        <dbReference type="ChEBI" id="CHEBI:18420"/>
    </ligand>
</feature>
<evidence type="ECO:0000259" key="13">
    <source>
        <dbReference type="SMART" id="SM01192"/>
    </source>
</evidence>
<dbReference type="InterPro" id="IPR020810">
    <property type="entry name" value="Enolase_C"/>
</dbReference>
<feature type="binding site" evidence="11">
    <location>
        <position position="166"/>
    </location>
    <ligand>
        <name>substrate</name>
    </ligand>
</feature>
<dbReference type="Gene3D" id="3.30.390.10">
    <property type="entry name" value="Enolase-like, N-terminal domain"/>
    <property type="match status" value="1"/>
</dbReference>
<dbReference type="SFLD" id="SFLDG00178">
    <property type="entry name" value="enolase"/>
    <property type="match status" value="1"/>
</dbReference>
<dbReference type="NCBIfam" id="TIGR01060">
    <property type="entry name" value="eno"/>
    <property type="match status" value="1"/>
</dbReference>
<dbReference type="AlphaFoldDB" id="A0A2T0SFY8"/>
<dbReference type="GO" id="GO:0000287">
    <property type="term" value="F:magnesium ion binding"/>
    <property type="evidence" value="ECO:0007669"/>
    <property type="project" value="UniProtKB-UniRule"/>
</dbReference>
<feature type="binding site" evidence="9 12">
    <location>
        <position position="245"/>
    </location>
    <ligand>
        <name>Mg(2+)</name>
        <dbReference type="ChEBI" id="CHEBI:18420"/>
    </ligand>
</feature>
<dbReference type="CDD" id="cd03313">
    <property type="entry name" value="enolase"/>
    <property type="match status" value="1"/>
</dbReference>
<dbReference type="PANTHER" id="PTHR11902">
    <property type="entry name" value="ENOLASE"/>
    <property type="match status" value="1"/>
</dbReference>
<dbReference type="SFLD" id="SFLDF00002">
    <property type="entry name" value="enolase"/>
    <property type="match status" value="1"/>
</dbReference>
<dbReference type="InterPro" id="IPR000941">
    <property type="entry name" value="Enolase"/>
</dbReference>
<dbReference type="Gene3D" id="3.20.20.120">
    <property type="entry name" value="Enolase-like C-terminal domain"/>
    <property type="match status" value="1"/>
</dbReference>
<dbReference type="HAMAP" id="MF_00318">
    <property type="entry name" value="Enolase"/>
    <property type="match status" value="1"/>
</dbReference>
<comment type="cofactor">
    <cofactor evidence="12">
        <name>Mg(2+)</name>
        <dbReference type="ChEBI" id="CHEBI:18420"/>
    </cofactor>
    <text evidence="12">Mg(2+) is required for catalysis and for stabilizing the dimer.</text>
</comment>
<dbReference type="SFLD" id="SFLDS00001">
    <property type="entry name" value="Enolase"/>
    <property type="match status" value="1"/>
</dbReference>
<keyword evidence="6 9" id="KW-0460">Magnesium</keyword>
<evidence type="ECO:0000256" key="5">
    <source>
        <dbReference type="ARBA" id="ARBA00022525"/>
    </source>
</evidence>
<comment type="function">
    <text evidence="9">Catalyzes the reversible conversion of 2-phosphoglycerate (2-PG) into phosphoenolpyruvate (PEP). It is essential for the degradation of carbohydrates via glycolysis.</text>
</comment>
<dbReference type="InterPro" id="IPR020811">
    <property type="entry name" value="Enolase_N"/>
</dbReference>
<dbReference type="GO" id="GO:0006096">
    <property type="term" value="P:glycolytic process"/>
    <property type="evidence" value="ECO:0007669"/>
    <property type="project" value="UniProtKB-UniRule"/>
</dbReference>
<feature type="binding site" evidence="11">
    <location>
        <position position="389"/>
    </location>
    <ligand>
        <name>substrate</name>
    </ligand>
</feature>
<proteinExistence type="inferred from homology"/>
<comment type="catalytic activity">
    <reaction evidence="9">
        <text>(2R)-2-phosphoglycerate = phosphoenolpyruvate + H2O</text>
        <dbReference type="Rhea" id="RHEA:10164"/>
        <dbReference type="ChEBI" id="CHEBI:15377"/>
        <dbReference type="ChEBI" id="CHEBI:58289"/>
        <dbReference type="ChEBI" id="CHEBI:58702"/>
        <dbReference type="EC" id="4.2.1.11"/>
    </reaction>
</comment>
<feature type="binding site" evidence="9 12">
    <location>
        <position position="286"/>
    </location>
    <ligand>
        <name>Mg(2+)</name>
        <dbReference type="ChEBI" id="CHEBI:18420"/>
    </ligand>
</feature>
<dbReference type="PANTHER" id="PTHR11902:SF1">
    <property type="entry name" value="ENOLASE"/>
    <property type="match status" value="1"/>
</dbReference>
<evidence type="ECO:0000256" key="4">
    <source>
        <dbReference type="ARBA" id="ARBA00017068"/>
    </source>
</evidence>
<dbReference type="Proteomes" id="UP000239209">
    <property type="component" value="Unassembled WGS sequence"/>
</dbReference>
<keyword evidence="8 9" id="KW-0456">Lyase</keyword>
<dbReference type="GO" id="GO:0009986">
    <property type="term" value="C:cell surface"/>
    <property type="evidence" value="ECO:0007669"/>
    <property type="project" value="UniProtKB-SubCell"/>
</dbReference>
<dbReference type="SMART" id="SM01192">
    <property type="entry name" value="Enolase_C"/>
    <property type="match status" value="1"/>
</dbReference>
<dbReference type="SMART" id="SM01193">
    <property type="entry name" value="Enolase_N"/>
    <property type="match status" value="1"/>
</dbReference>
<dbReference type="OrthoDB" id="9804716at2"/>
<evidence type="ECO:0000256" key="3">
    <source>
        <dbReference type="ARBA" id="ARBA00012058"/>
    </source>
</evidence>
<evidence type="ECO:0000256" key="9">
    <source>
        <dbReference type="HAMAP-Rule" id="MF_00318"/>
    </source>
</evidence>
<keyword evidence="7 9" id="KW-0324">Glycolysis</keyword>
<dbReference type="GO" id="GO:0000015">
    <property type="term" value="C:phosphopyruvate hydratase complex"/>
    <property type="evidence" value="ECO:0007669"/>
    <property type="project" value="InterPro"/>
</dbReference>
<evidence type="ECO:0000256" key="6">
    <source>
        <dbReference type="ARBA" id="ARBA00022842"/>
    </source>
</evidence>
<feature type="binding site" evidence="9">
    <location>
        <position position="389"/>
    </location>
    <ligand>
        <name>(2R)-2-phosphoglycerate</name>
        <dbReference type="ChEBI" id="CHEBI:58289"/>
    </ligand>
</feature>
<dbReference type="EC" id="4.2.1.11" evidence="3 9"/>
<dbReference type="EMBL" id="PVZG01000002">
    <property type="protein sequence ID" value="PRY32330.1"/>
    <property type="molecule type" value="Genomic_DNA"/>
</dbReference>
<comment type="caution">
    <text evidence="15">The sequence shown here is derived from an EMBL/GenBank/DDBJ whole genome shotgun (WGS) entry which is preliminary data.</text>
</comment>
<comment type="pathway">
    <text evidence="1 9">Carbohydrate degradation; glycolysis; pyruvate from D-glyceraldehyde 3-phosphate: step 4/5.</text>
</comment>
<feature type="domain" description="Enolase N-terminal" evidence="14">
    <location>
        <begin position="5"/>
        <end position="135"/>
    </location>
</feature>
<feature type="active site" description="Proton acceptor" evidence="9 10">
    <location>
        <position position="338"/>
    </location>
</feature>
<protein>
    <recommendedName>
        <fullName evidence="4 9">Enolase</fullName>
        <ecNumber evidence="3 9">4.2.1.11</ecNumber>
    </recommendedName>
    <alternativeName>
        <fullName evidence="9">2-phospho-D-glycerate hydro-lyase</fullName>
    </alternativeName>
    <alternativeName>
        <fullName evidence="9">2-phosphoglycerate dehydratase</fullName>
    </alternativeName>
</protein>
<feature type="binding site" evidence="9">
    <location>
        <position position="368"/>
    </location>
    <ligand>
        <name>(2R)-2-phosphoglycerate</name>
        <dbReference type="ChEBI" id="CHEBI:58289"/>
    </ligand>
</feature>
<dbReference type="RefSeq" id="WP_106125502.1">
    <property type="nucleotide sequence ID" value="NZ_PVZG01000002.1"/>
</dbReference>
<feature type="active site" description="Proton donor" evidence="9 10">
    <location>
        <position position="207"/>
    </location>
</feature>
<feature type="binding site" evidence="9">
    <location>
        <position position="165"/>
    </location>
    <ligand>
        <name>(2R)-2-phosphoglycerate</name>
        <dbReference type="ChEBI" id="CHEBI:58289"/>
    </ligand>
</feature>
<feature type="binding site" evidence="11">
    <location>
        <position position="286"/>
    </location>
    <ligand>
        <name>substrate</name>
    </ligand>
</feature>
<organism evidence="15 16">
    <name type="scientific">Pseudosporangium ferrugineum</name>
    <dbReference type="NCBI Taxonomy" id="439699"/>
    <lineage>
        <taxon>Bacteria</taxon>
        <taxon>Bacillati</taxon>
        <taxon>Actinomycetota</taxon>
        <taxon>Actinomycetes</taxon>
        <taxon>Micromonosporales</taxon>
        <taxon>Micromonosporaceae</taxon>
        <taxon>Pseudosporangium</taxon>
    </lineage>
</organism>
<accession>A0A2T0SFY8</accession>
<keyword evidence="9 12" id="KW-0479">Metal-binding</keyword>
<evidence type="ECO:0000313" key="15">
    <source>
        <dbReference type="EMBL" id="PRY32330.1"/>
    </source>
</evidence>
<keyword evidence="16" id="KW-1185">Reference proteome</keyword>
<evidence type="ECO:0000256" key="11">
    <source>
        <dbReference type="PIRSR" id="PIRSR001400-2"/>
    </source>
</evidence>
<comment type="subcellular location">
    <subcellularLocation>
        <location evidence="9">Cytoplasm</location>
    </subcellularLocation>
    <subcellularLocation>
        <location evidence="9">Secreted</location>
    </subcellularLocation>
    <subcellularLocation>
        <location evidence="9">Cell surface</location>
    </subcellularLocation>
    <text evidence="9">Fractions of enolase are present in both the cytoplasm and on the cell surface.</text>
</comment>
<comment type="similarity">
    <text evidence="2 9">Belongs to the enolase family.</text>
</comment>
<dbReference type="UniPathway" id="UPA00109">
    <property type="reaction ID" value="UER00187"/>
</dbReference>
<dbReference type="GO" id="GO:0004634">
    <property type="term" value="F:phosphopyruvate hydratase activity"/>
    <property type="evidence" value="ECO:0007669"/>
    <property type="project" value="UniProtKB-UniRule"/>
</dbReference>
<evidence type="ECO:0000256" key="2">
    <source>
        <dbReference type="ARBA" id="ARBA00009604"/>
    </source>
</evidence>
<gene>
    <name evidence="9" type="primary">eno</name>
    <name evidence="15" type="ORF">CLV70_102541</name>
</gene>
<feature type="binding site" evidence="11">
    <location>
        <position position="157"/>
    </location>
    <ligand>
        <name>substrate</name>
    </ligand>
</feature>
<dbReference type="Pfam" id="PF00113">
    <property type="entry name" value="Enolase_C"/>
    <property type="match status" value="1"/>
</dbReference>
<feature type="binding site" evidence="11">
    <location>
        <position position="313"/>
    </location>
    <ligand>
        <name>substrate</name>
    </ligand>
</feature>
<dbReference type="PRINTS" id="PR00148">
    <property type="entry name" value="ENOLASE"/>
</dbReference>
<dbReference type="Pfam" id="PF03952">
    <property type="entry name" value="Enolase_N"/>
    <property type="match status" value="1"/>
</dbReference>
<feature type="binding site" evidence="9">
    <location>
        <position position="367"/>
    </location>
    <ligand>
        <name>(2R)-2-phosphoglycerate</name>
        <dbReference type="ChEBI" id="CHEBI:58289"/>
    </ligand>
</feature>
<evidence type="ECO:0000256" key="12">
    <source>
        <dbReference type="PIRSR" id="PIRSR001400-3"/>
    </source>
</evidence>
<evidence type="ECO:0000313" key="16">
    <source>
        <dbReference type="Proteomes" id="UP000239209"/>
    </source>
</evidence>
<dbReference type="InterPro" id="IPR029017">
    <property type="entry name" value="Enolase-like_N"/>
</dbReference>
<dbReference type="PIRSF" id="PIRSF001400">
    <property type="entry name" value="Enolase"/>
    <property type="match status" value="1"/>
</dbReference>
<name>A0A2T0SFY8_9ACTN</name>
<evidence type="ECO:0000256" key="7">
    <source>
        <dbReference type="ARBA" id="ARBA00023152"/>
    </source>
</evidence>
<evidence type="ECO:0000256" key="1">
    <source>
        <dbReference type="ARBA" id="ARBA00005031"/>
    </source>
</evidence>
<keyword evidence="9" id="KW-0963">Cytoplasm</keyword>
<keyword evidence="5 9" id="KW-0964">Secreted</keyword>
<dbReference type="SUPFAM" id="SSF54826">
    <property type="entry name" value="Enolase N-terminal domain-like"/>
    <property type="match status" value="1"/>
</dbReference>